<dbReference type="Proteomes" id="UP000324222">
    <property type="component" value="Unassembled WGS sequence"/>
</dbReference>
<gene>
    <name evidence="1" type="ORF">E2C01_004522</name>
</gene>
<keyword evidence="2" id="KW-1185">Reference proteome</keyword>
<name>A0A5B7CU78_PORTR</name>
<organism evidence="1 2">
    <name type="scientific">Portunus trituberculatus</name>
    <name type="common">Swimming crab</name>
    <name type="synonym">Neptunus trituberculatus</name>
    <dbReference type="NCBI Taxonomy" id="210409"/>
    <lineage>
        <taxon>Eukaryota</taxon>
        <taxon>Metazoa</taxon>
        <taxon>Ecdysozoa</taxon>
        <taxon>Arthropoda</taxon>
        <taxon>Crustacea</taxon>
        <taxon>Multicrustacea</taxon>
        <taxon>Malacostraca</taxon>
        <taxon>Eumalacostraca</taxon>
        <taxon>Eucarida</taxon>
        <taxon>Decapoda</taxon>
        <taxon>Pleocyemata</taxon>
        <taxon>Brachyura</taxon>
        <taxon>Eubrachyura</taxon>
        <taxon>Portunoidea</taxon>
        <taxon>Portunidae</taxon>
        <taxon>Portuninae</taxon>
        <taxon>Portunus</taxon>
    </lineage>
</organism>
<accession>A0A5B7CU78</accession>
<protein>
    <submittedName>
        <fullName evidence="1">Uncharacterized protein</fullName>
    </submittedName>
</protein>
<proteinExistence type="predicted"/>
<reference evidence="1 2" key="1">
    <citation type="submission" date="2019-05" db="EMBL/GenBank/DDBJ databases">
        <title>Another draft genome of Portunus trituberculatus and its Hox gene families provides insights of decapod evolution.</title>
        <authorList>
            <person name="Jeong J.-H."/>
            <person name="Song I."/>
            <person name="Kim S."/>
            <person name="Choi T."/>
            <person name="Kim D."/>
            <person name="Ryu S."/>
            <person name="Kim W."/>
        </authorList>
    </citation>
    <scope>NUCLEOTIDE SEQUENCE [LARGE SCALE GENOMIC DNA]</scope>
    <source>
        <tissue evidence="1">Muscle</tissue>
    </source>
</reference>
<evidence type="ECO:0000313" key="1">
    <source>
        <dbReference type="EMBL" id="MPC11846.1"/>
    </source>
</evidence>
<evidence type="ECO:0000313" key="2">
    <source>
        <dbReference type="Proteomes" id="UP000324222"/>
    </source>
</evidence>
<sequence length="74" mass="8600">MSPLGRTLLLDPESWELPRLPDFLLHASSLSWRKLRPGPAGRSDPCRRAEWVEGRLTGWQEAWAVMRENYHTQS</sequence>
<dbReference type="AlphaFoldDB" id="A0A5B7CU78"/>
<dbReference type="EMBL" id="VSRR010000184">
    <property type="protein sequence ID" value="MPC11846.1"/>
    <property type="molecule type" value="Genomic_DNA"/>
</dbReference>
<comment type="caution">
    <text evidence="1">The sequence shown here is derived from an EMBL/GenBank/DDBJ whole genome shotgun (WGS) entry which is preliminary data.</text>
</comment>